<sequence length="546" mass="63509">MKLLLGNNALDYLFDPDIKSKWNRLAGQCQWATAFQQWEFISSWYQLYKDQYQPVLVLENQEGILTGVFPLAMDQKGWIIGAGADQAEYQVWIYQNENCLDFVHKAIQLLWNELPLNGIHLKYLPYSTPGLEFNSLRQWKNRTLLKTHPHPLLLADGEAMSRELGKKNKREKVNRLKRRGALNFERITDQNLFDHIIDDLITQCDFRKGAVYGNQLFSDDPFRKPFLIKLFQLGLLHVTLLKLDEEIIASNVGVMGNKWVHLQGINTHSPFQAKHSPGILHFLMLGQLLEKEGFEVFDLTPGADPYKSMLANQYQEAYELTIGHPLPILKRKWKQGINKWVKDGLKNKGYSDRFLKSSKANFIFKKQQWLHIIKQGPIFYFKKLLLNKNSSESGHLWKIEKNGGFDSVKQNGLNLEKNNLKDLLKYDPKGELVTKQAFLMDCMKRLEEGQQVYTYTKNNKLDFLVWLTHQPQSIIKKSNKLDIKTPSCLIYNFYYRVKGQNNGPLTLLAIKDCITHNLDKNILILSNQDYFQNKIEGFEIKPVLEV</sequence>
<dbReference type="Pfam" id="PF13480">
    <property type="entry name" value="Acetyltransf_6"/>
    <property type="match status" value="1"/>
</dbReference>
<dbReference type="InterPro" id="IPR016181">
    <property type="entry name" value="Acyl_CoA_acyltransferase"/>
</dbReference>
<dbReference type="RefSeq" id="WP_290249751.1">
    <property type="nucleotide sequence ID" value="NZ_JAUFQT010000002.1"/>
</dbReference>
<keyword evidence="3" id="KW-1185">Reference proteome</keyword>
<evidence type="ECO:0000259" key="1">
    <source>
        <dbReference type="Pfam" id="PF13480"/>
    </source>
</evidence>
<gene>
    <name evidence="2" type="ORF">ACFFUR_00255</name>
</gene>
<evidence type="ECO:0000313" key="2">
    <source>
        <dbReference type="EMBL" id="MFB9210224.1"/>
    </source>
</evidence>
<evidence type="ECO:0000313" key="3">
    <source>
        <dbReference type="Proteomes" id="UP001589654"/>
    </source>
</evidence>
<organism evidence="2 3">
    <name type="scientific">Echinicola jeungdonensis</name>
    <dbReference type="NCBI Taxonomy" id="709343"/>
    <lineage>
        <taxon>Bacteria</taxon>
        <taxon>Pseudomonadati</taxon>
        <taxon>Bacteroidota</taxon>
        <taxon>Cytophagia</taxon>
        <taxon>Cytophagales</taxon>
        <taxon>Cyclobacteriaceae</taxon>
        <taxon>Echinicola</taxon>
    </lineage>
</organism>
<reference evidence="2 3" key="1">
    <citation type="submission" date="2024-09" db="EMBL/GenBank/DDBJ databases">
        <authorList>
            <person name="Sun Q."/>
            <person name="Mori K."/>
        </authorList>
    </citation>
    <scope>NUCLEOTIDE SEQUENCE [LARGE SCALE GENOMIC DNA]</scope>
    <source>
        <strain evidence="2 3">CECT 7682</strain>
    </source>
</reference>
<accession>A0ABV5J2J7</accession>
<feature type="domain" description="BioF2-like acetyltransferase" evidence="1">
    <location>
        <begin position="167"/>
        <end position="308"/>
    </location>
</feature>
<protein>
    <submittedName>
        <fullName evidence="2">GNAT family N-acetyltransferase</fullName>
    </submittedName>
</protein>
<dbReference type="Proteomes" id="UP001589654">
    <property type="component" value="Unassembled WGS sequence"/>
</dbReference>
<dbReference type="SUPFAM" id="SSF55729">
    <property type="entry name" value="Acyl-CoA N-acyltransferases (Nat)"/>
    <property type="match status" value="1"/>
</dbReference>
<proteinExistence type="predicted"/>
<comment type="caution">
    <text evidence="2">The sequence shown here is derived from an EMBL/GenBank/DDBJ whole genome shotgun (WGS) entry which is preliminary data.</text>
</comment>
<name>A0ABV5J2J7_9BACT</name>
<dbReference type="EMBL" id="JBHMEW010000005">
    <property type="protein sequence ID" value="MFB9210224.1"/>
    <property type="molecule type" value="Genomic_DNA"/>
</dbReference>
<dbReference type="InterPro" id="IPR038740">
    <property type="entry name" value="BioF2-like_GNAT_dom"/>
</dbReference>